<keyword evidence="10" id="KW-1185">Reference proteome</keyword>
<gene>
    <name evidence="9" type="ORF">GALMADRAFT_237074</name>
</gene>
<proteinExistence type="predicted"/>
<dbReference type="PANTHER" id="PTHR24171:SF9">
    <property type="entry name" value="ANKYRIN REPEAT DOMAIN-CONTAINING PROTEIN 39"/>
    <property type="match status" value="1"/>
</dbReference>
<dbReference type="AlphaFoldDB" id="A0A067TMA6"/>
<keyword evidence="4" id="KW-0862">Zinc</keyword>
<evidence type="ECO:0000256" key="3">
    <source>
        <dbReference type="ARBA" id="ARBA00022771"/>
    </source>
</evidence>
<dbReference type="SUPFAM" id="SSF48403">
    <property type="entry name" value="Ankyrin repeat"/>
    <property type="match status" value="1"/>
</dbReference>
<reference evidence="10" key="1">
    <citation type="journal article" date="2014" name="Proc. Natl. Acad. Sci. U.S.A.">
        <title>Extensive sampling of basidiomycete genomes demonstrates inadequacy of the white-rot/brown-rot paradigm for wood decay fungi.</title>
        <authorList>
            <person name="Riley R."/>
            <person name="Salamov A.A."/>
            <person name="Brown D.W."/>
            <person name="Nagy L.G."/>
            <person name="Floudas D."/>
            <person name="Held B.W."/>
            <person name="Levasseur A."/>
            <person name="Lombard V."/>
            <person name="Morin E."/>
            <person name="Otillar R."/>
            <person name="Lindquist E.A."/>
            <person name="Sun H."/>
            <person name="LaButti K.M."/>
            <person name="Schmutz J."/>
            <person name="Jabbour D."/>
            <person name="Luo H."/>
            <person name="Baker S.E."/>
            <person name="Pisabarro A.G."/>
            <person name="Walton J.D."/>
            <person name="Blanchette R.A."/>
            <person name="Henrissat B."/>
            <person name="Martin F."/>
            <person name="Cullen D."/>
            <person name="Hibbett D.S."/>
            <person name="Grigoriev I.V."/>
        </authorList>
    </citation>
    <scope>NUCLEOTIDE SEQUENCE [LARGE SCALE GENOMIC DNA]</scope>
    <source>
        <strain evidence="10">CBS 339.88</strain>
    </source>
</reference>
<accession>A0A067TMA6</accession>
<evidence type="ECO:0000256" key="4">
    <source>
        <dbReference type="ARBA" id="ARBA00022833"/>
    </source>
</evidence>
<sequence>MPFLNIRDAFQSYSGSNDGGLTVTREMKDIIARPGFIKLDEGGQTLRNLYVDQSADFEAQRLSPFGLCCHLGQIDFVRQEVEAGRAPDLEGTETPYKFGYATLVIAGAQRVVPDATTKHLDVLKYLISCGVPLDVPDIAGLTALYHAISGESLQIALGRALLEGGANVNYQNRYGEVPLWGAFLTKHVAGVDLLMEFGADINIAEADGLTPGQAMLGFGPEITATVQKWVRRRKGEEAPLVEKMCDCCRRTDTPLKNCSKCYVARYCSVECQRKAWPVHKKTCEPFSTSNTITLKPFYANGATLTPTQELANQHFGINVPTPETHHRSAHTPKRIDSESKNLIIKVQLPYDMVSNKSVPGAGPCLVYTKKRDFVCHILRNDGPAAYDRLSKVVVEKGVGGSKAYFAAELKNKDELVVKVSEVLAEQPF</sequence>
<dbReference type="SUPFAM" id="SSF144232">
    <property type="entry name" value="HIT/MYND zinc finger-like"/>
    <property type="match status" value="1"/>
</dbReference>
<dbReference type="InterPro" id="IPR036770">
    <property type="entry name" value="Ankyrin_rpt-contain_sf"/>
</dbReference>
<keyword evidence="3 7" id="KW-0863">Zinc-finger</keyword>
<evidence type="ECO:0000256" key="1">
    <source>
        <dbReference type="ARBA" id="ARBA00022723"/>
    </source>
</evidence>
<evidence type="ECO:0000256" key="6">
    <source>
        <dbReference type="PROSITE-ProRule" id="PRU00023"/>
    </source>
</evidence>
<feature type="repeat" description="ANK" evidence="6">
    <location>
        <begin position="174"/>
        <end position="206"/>
    </location>
</feature>
<feature type="repeat" description="ANK" evidence="6">
    <location>
        <begin position="139"/>
        <end position="173"/>
    </location>
</feature>
<dbReference type="HOGENOM" id="CLU_053726_0_0_1"/>
<dbReference type="Gene3D" id="1.25.40.20">
    <property type="entry name" value="Ankyrin repeat-containing domain"/>
    <property type="match status" value="1"/>
</dbReference>
<dbReference type="Pfam" id="PF01753">
    <property type="entry name" value="zf-MYND"/>
    <property type="match status" value="1"/>
</dbReference>
<evidence type="ECO:0000313" key="9">
    <source>
        <dbReference type="EMBL" id="KDR84311.1"/>
    </source>
</evidence>
<dbReference type="PROSITE" id="PS50088">
    <property type="entry name" value="ANK_REPEAT"/>
    <property type="match status" value="2"/>
</dbReference>
<evidence type="ECO:0000256" key="5">
    <source>
        <dbReference type="ARBA" id="ARBA00023043"/>
    </source>
</evidence>
<dbReference type="EMBL" id="KL142368">
    <property type="protein sequence ID" value="KDR84311.1"/>
    <property type="molecule type" value="Genomic_DNA"/>
</dbReference>
<dbReference type="OrthoDB" id="194358at2759"/>
<feature type="domain" description="MYND-type" evidence="8">
    <location>
        <begin position="245"/>
        <end position="283"/>
    </location>
</feature>
<dbReference type="PANTHER" id="PTHR24171">
    <property type="entry name" value="ANKYRIN REPEAT DOMAIN-CONTAINING PROTEIN 39-RELATED"/>
    <property type="match status" value="1"/>
</dbReference>
<dbReference type="Pfam" id="PF12796">
    <property type="entry name" value="Ank_2"/>
    <property type="match status" value="1"/>
</dbReference>
<dbReference type="Proteomes" id="UP000027222">
    <property type="component" value="Unassembled WGS sequence"/>
</dbReference>
<dbReference type="InterPro" id="IPR002893">
    <property type="entry name" value="Znf_MYND"/>
</dbReference>
<dbReference type="Gene3D" id="6.10.140.2220">
    <property type="match status" value="1"/>
</dbReference>
<keyword evidence="5 6" id="KW-0040">ANK repeat</keyword>
<organism evidence="9 10">
    <name type="scientific">Galerina marginata (strain CBS 339.88)</name>
    <dbReference type="NCBI Taxonomy" id="685588"/>
    <lineage>
        <taxon>Eukaryota</taxon>
        <taxon>Fungi</taxon>
        <taxon>Dikarya</taxon>
        <taxon>Basidiomycota</taxon>
        <taxon>Agaricomycotina</taxon>
        <taxon>Agaricomycetes</taxon>
        <taxon>Agaricomycetidae</taxon>
        <taxon>Agaricales</taxon>
        <taxon>Agaricineae</taxon>
        <taxon>Strophariaceae</taxon>
        <taxon>Galerina</taxon>
    </lineage>
</organism>
<keyword evidence="2" id="KW-0677">Repeat</keyword>
<dbReference type="PROSITE" id="PS01360">
    <property type="entry name" value="ZF_MYND_1"/>
    <property type="match status" value="1"/>
</dbReference>
<evidence type="ECO:0000259" key="8">
    <source>
        <dbReference type="PROSITE" id="PS50865"/>
    </source>
</evidence>
<dbReference type="InterPro" id="IPR002110">
    <property type="entry name" value="Ankyrin_rpt"/>
</dbReference>
<dbReference type="GO" id="GO:0008270">
    <property type="term" value="F:zinc ion binding"/>
    <property type="evidence" value="ECO:0007669"/>
    <property type="project" value="UniProtKB-KW"/>
</dbReference>
<dbReference type="STRING" id="685588.A0A067TMA6"/>
<dbReference type="SMART" id="SM00248">
    <property type="entry name" value="ANK"/>
    <property type="match status" value="4"/>
</dbReference>
<evidence type="ECO:0000313" key="10">
    <source>
        <dbReference type="Proteomes" id="UP000027222"/>
    </source>
</evidence>
<evidence type="ECO:0000256" key="2">
    <source>
        <dbReference type="ARBA" id="ARBA00022737"/>
    </source>
</evidence>
<keyword evidence="1" id="KW-0479">Metal-binding</keyword>
<evidence type="ECO:0000256" key="7">
    <source>
        <dbReference type="PROSITE-ProRule" id="PRU00134"/>
    </source>
</evidence>
<dbReference type="PROSITE" id="PS50865">
    <property type="entry name" value="ZF_MYND_2"/>
    <property type="match status" value="1"/>
</dbReference>
<name>A0A067TMA6_GALM3</name>
<protein>
    <recommendedName>
        <fullName evidence="8">MYND-type domain-containing protein</fullName>
    </recommendedName>
</protein>